<proteinExistence type="predicted"/>
<protein>
    <recommendedName>
        <fullName evidence="3">TetR family transcriptional regulator</fullName>
    </recommendedName>
</protein>
<evidence type="ECO:0008006" key="3">
    <source>
        <dbReference type="Google" id="ProtNLM"/>
    </source>
</evidence>
<dbReference type="Proteomes" id="UP001500190">
    <property type="component" value="Unassembled WGS sequence"/>
</dbReference>
<accession>A0ABN2D248</accession>
<organism evidence="1 2">
    <name type="scientific">Kribbella karoonensis</name>
    <dbReference type="NCBI Taxonomy" id="324851"/>
    <lineage>
        <taxon>Bacteria</taxon>
        <taxon>Bacillati</taxon>
        <taxon>Actinomycetota</taxon>
        <taxon>Actinomycetes</taxon>
        <taxon>Propionibacteriales</taxon>
        <taxon>Kribbellaceae</taxon>
        <taxon>Kribbella</taxon>
    </lineage>
</organism>
<evidence type="ECO:0000313" key="2">
    <source>
        <dbReference type="Proteomes" id="UP001500190"/>
    </source>
</evidence>
<dbReference type="InterPro" id="IPR036271">
    <property type="entry name" value="Tet_transcr_reg_TetR-rel_C_sf"/>
</dbReference>
<dbReference type="Gene3D" id="1.10.357.10">
    <property type="entry name" value="Tetracycline Repressor, domain 2"/>
    <property type="match status" value="1"/>
</dbReference>
<name>A0ABN2D248_9ACTN</name>
<keyword evidence="2" id="KW-1185">Reference proteome</keyword>
<gene>
    <name evidence="1" type="ORF">GCM10009742_06820</name>
</gene>
<evidence type="ECO:0000313" key="1">
    <source>
        <dbReference type="EMBL" id="GAA1567670.1"/>
    </source>
</evidence>
<dbReference type="RefSeq" id="WP_344187860.1">
    <property type="nucleotide sequence ID" value="NZ_BAAAND010000001.1"/>
</dbReference>
<reference evidence="1 2" key="1">
    <citation type="journal article" date="2019" name="Int. J. Syst. Evol. Microbiol.">
        <title>The Global Catalogue of Microorganisms (GCM) 10K type strain sequencing project: providing services to taxonomists for standard genome sequencing and annotation.</title>
        <authorList>
            <consortium name="The Broad Institute Genomics Platform"/>
            <consortium name="The Broad Institute Genome Sequencing Center for Infectious Disease"/>
            <person name="Wu L."/>
            <person name="Ma J."/>
        </authorList>
    </citation>
    <scope>NUCLEOTIDE SEQUENCE [LARGE SCALE GENOMIC DNA]</scope>
    <source>
        <strain evidence="1 2">JCM 14304</strain>
    </source>
</reference>
<sequence>MIPDQPTDEATVPCLDSPQQLAEWADSLVAHHRRHLDSKTGPVRHTSPTHPAGIDALSAARTLRIWDDLSAGFTSLQRNNLLVCGADPAALATAFAAALQGGYLLSLTTRSITPLEIAAEMALAQVARSLVSESPRDPGKE</sequence>
<comment type="caution">
    <text evidence="1">The sequence shown here is derived from an EMBL/GenBank/DDBJ whole genome shotgun (WGS) entry which is preliminary data.</text>
</comment>
<dbReference type="EMBL" id="BAAAND010000001">
    <property type="protein sequence ID" value="GAA1567670.1"/>
    <property type="molecule type" value="Genomic_DNA"/>
</dbReference>
<dbReference type="SUPFAM" id="SSF48498">
    <property type="entry name" value="Tetracyclin repressor-like, C-terminal domain"/>
    <property type="match status" value="1"/>
</dbReference>